<dbReference type="EMBL" id="AKWM02000041">
    <property type="protein sequence ID" value="EKR99967.1"/>
    <property type="molecule type" value="Genomic_DNA"/>
</dbReference>
<sequence length="40" mass="4725">MNSPSKNLSEQNFYGSCKTENEIDINRKEQRCIQKVMITF</sequence>
<dbReference type="AlphaFoldDB" id="A0AA87MPM0"/>
<name>A0AA87MPM0_9LEPT</name>
<evidence type="ECO:0000313" key="1">
    <source>
        <dbReference type="EMBL" id="EKR99967.1"/>
    </source>
</evidence>
<gene>
    <name evidence="1" type="ORF">LEP1GSC125_3101</name>
</gene>
<accession>A0AA87MPM0</accession>
<proteinExistence type="predicted"/>
<organism evidence="1 2">
    <name type="scientific">Leptospira mayottensis 200901122</name>
    <dbReference type="NCBI Taxonomy" id="1193010"/>
    <lineage>
        <taxon>Bacteria</taxon>
        <taxon>Pseudomonadati</taxon>
        <taxon>Spirochaetota</taxon>
        <taxon>Spirochaetia</taxon>
        <taxon>Leptospirales</taxon>
        <taxon>Leptospiraceae</taxon>
        <taxon>Leptospira</taxon>
    </lineage>
</organism>
<comment type="caution">
    <text evidence="1">The sequence shown here is derived from an EMBL/GenBank/DDBJ whole genome shotgun (WGS) entry which is preliminary data.</text>
</comment>
<protein>
    <submittedName>
        <fullName evidence="1">Uncharacterized protein</fullName>
    </submittedName>
</protein>
<dbReference type="Proteomes" id="UP000001343">
    <property type="component" value="Unassembled WGS sequence"/>
</dbReference>
<evidence type="ECO:0000313" key="2">
    <source>
        <dbReference type="Proteomes" id="UP000001343"/>
    </source>
</evidence>
<reference evidence="1 2" key="1">
    <citation type="journal article" date="2014" name="Int. J. Syst. Evol. Microbiol.">
        <title>Leptospira mayottensis sp. nov., a pathogenic species of the genus Leptospira isolated from humans.</title>
        <authorList>
            <person name="Bourhy P."/>
            <person name="Collet L."/>
            <person name="Brisse S."/>
            <person name="Picardeau M."/>
        </authorList>
    </citation>
    <scope>NUCLEOTIDE SEQUENCE [LARGE SCALE GENOMIC DNA]</scope>
    <source>
        <strain evidence="1 2">200901122</strain>
    </source>
</reference>